<evidence type="ECO:0000313" key="3">
    <source>
        <dbReference type="Proteomes" id="UP000016922"/>
    </source>
</evidence>
<dbReference type="HOGENOM" id="CLU_026242_1_0_1"/>
<gene>
    <name evidence="2" type="ORF">GLAREA_12567</name>
</gene>
<feature type="compositionally biased region" description="Low complexity" evidence="1">
    <location>
        <begin position="245"/>
        <end position="256"/>
    </location>
</feature>
<feature type="compositionally biased region" description="Low complexity" evidence="1">
    <location>
        <begin position="330"/>
        <end position="355"/>
    </location>
</feature>
<feature type="region of interest" description="Disordered" evidence="1">
    <location>
        <begin position="1"/>
        <end position="46"/>
    </location>
</feature>
<proteinExistence type="predicted"/>
<dbReference type="RefSeq" id="XP_008081539.1">
    <property type="nucleotide sequence ID" value="XM_008083348.1"/>
</dbReference>
<name>S3D297_GLAL2</name>
<evidence type="ECO:0000313" key="2">
    <source>
        <dbReference type="EMBL" id="EPE31264.1"/>
    </source>
</evidence>
<feature type="region of interest" description="Disordered" evidence="1">
    <location>
        <begin position="319"/>
        <end position="356"/>
    </location>
</feature>
<protein>
    <submittedName>
        <fullName evidence="2">Uncharacterized protein</fullName>
    </submittedName>
</protein>
<sequence>MLSSRPSTHRMAETRPGLGGGRKRSRTEVEHHRDESPSPLANSKYVLAGGMDTPTIKAARLASFSDHEYGDMAYRRSLGNGGSNLKPSASDLYSEMDASGYFPADGYGRDANGRGRAWQGPGGDGWSRAAIQAVGGVVGKVWEFCKNGGAVFRGFQAGGGKGYALDHKEPTSPYPTEHSKYLQDEKNATWGGIDRESTPLPGRFPEEDFVETYSDLSRPQIDVPPAKRRQVSRNNTQDELTKNWVVVQPTTPTITPSKPRSRPTSRFSQPTASSASRRSTTTAARPASRAGSTLTAPQRPKISRASTVSLMGSPALISNHGASFASPRASPNSKIPRPSPSKSSSAKIPESSASKEAIRWAAVKRKEERDADESIRRLDAQLKAMIREGKEALGTKVEVEMEDDVDLSDGARKWAI</sequence>
<feature type="compositionally biased region" description="Low complexity" evidence="1">
    <location>
        <begin position="271"/>
        <end position="293"/>
    </location>
</feature>
<feature type="compositionally biased region" description="Basic and acidic residues" evidence="1">
    <location>
        <begin position="26"/>
        <end position="36"/>
    </location>
</feature>
<evidence type="ECO:0000256" key="1">
    <source>
        <dbReference type="SAM" id="MobiDB-lite"/>
    </source>
</evidence>
<dbReference type="KEGG" id="glz:GLAREA_12567"/>
<organism evidence="2 3">
    <name type="scientific">Glarea lozoyensis (strain ATCC 20868 / MF5171)</name>
    <dbReference type="NCBI Taxonomy" id="1116229"/>
    <lineage>
        <taxon>Eukaryota</taxon>
        <taxon>Fungi</taxon>
        <taxon>Dikarya</taxon>
        <taxon>Ascomycota</taxon>
        <taxon>Pezizomycotina</taxon>
        <taxon>Leotiomycetes</taxon>
        <taxon>Helotiales</taxon>
        <taxon>Helotiaceae</taxon>
        <taxon>Glarea</taxon>
    </lineage>
</organism>
<dbReference type="OrthoDB" id="5138418at2759"/>
<reference evidence="2 3" key="1">
    <citation type="journal article" date="2013" name="BMC Genomics">
        <title>Genomics-driven discovery of the pneumocandin biosynthetic gene cluster in the fungus Glarea lozoyensis.</title>
        <authorList>
            <person name="Chen L."/>
            <person name="Yue Q."/>
            <person name="Zhang X."/>
            <person name="Xiang M."/>
            <person name="Wang C."/>
            <person name="Li S."/>
            <person name="Che Y."/>
            <person name="Ortiz-Lopez F.J."/>
            <person name="Bills G.F."/>
            <person name="Liu X."/>
            <person name="An Z."/>
        </authorList>
    </citation>
    <scope>NUCLEOTIDE SEQUENCE [LARGE SCALE GENOMIC DNA]</scope>
    <source>
        <strain evidence="3">ATCC 20868 / MF5171</strain>
    </source>
</reference>
<dbReference type="eggNOG" id="ENOG502SQZN">
    <property type="taxonomic scope" value="Eukaryota"/>
</dbReference>
<dbReference type="Proteomes" id="UP000016922">
    <property type="component" value="Unassembled WGS sequence"/>
</dbReference>
<dbReference type="AlphaFoldDB" id="S3D297"/>
<accession>S3D297</accession>
<dbReference type="EMBL" id="KE145362">
    <property type="protein sequence ID" value="EPE31264.1"/>
    <property type="molecule type" value="Genomic_DNA"/>
</dbReference>
<dbReference type="OMA" id="GAFKGFY"/>
<dbReference type="GeneID" id="19471607"/>
<feature type="region of interest" description="Disordered" evidence="1">
    <location>
        <begin position="213"/>
        <end position="302"/>
    </location>
</feature>
<keyword evidence="3" id="KW-1185">Reference proteome</keyword>